<accession>A0ABP8DSZ9</accession>
<evidence type="ECO:0000313" key="2">
    <source>
        <dbReference type="EMBL" id="GAA4262962.1"/>
    </source>
</evidence>
<reference evidence="3" key="1">
    <citation type="journal article" date="2019" name="Int. J. Syst. Evol. Microbiol.">
        <title>The Global Catalogue of Microorganisms (GCM) 10K type strain sequencing project: providing services to taxonomists for standard genome sequencing and annotation.</title>
        <authorList>
            <consortium name="The Broad Institute Genomics Platform"/>
            <consortium name="The Broad Institute Genome Sequencing Center for Infectious Disease"/>
            <person name="Wu L."/>
            <person name="Ma J."/>
        </authorList>
    </citation>
    <scope>NUCLEOTIDE SEQUENCE [LARGE SCALE GENOMIC DNA]</scope>
    <source>
        <strain evidence="3">JCM 17441</strain>
    </source>
</reference>
<gene>
    <name evidence="2" type="ORF">GCM10022255_103200</name>
</gene>
<proteinExistence type="predicted"/>
<sequence>MTISAGELVRRNAVFAATGAFAGLPFPTSDTLQVLGCVDSRVDPSDVLGLELSVVRLLPDRAVIAVRNAVAATADGVKCHNPESLGCGWRGGDDAGPCGRRDGGPFSLGAEWERLRQGNADLAARSARPVAAQRPWGVRGGNPPPAPKARRSTVGRAGLEPATKGL</sequence>
<name>A0ABP8DSZ9_9ACTN</name>
<keyword evidence="3" id="KW-1185">Reference proteome</keyword>
<dbReference type="InterPro" id="IPR036874">
    <property type="entry name" value="Carbonic_anhydrase_sf"/>
</dbReference>
<dbReference type="EMBL" id="BAABAT010000058">
    <property type="protein sequence ID" value="GAA4262962.1"/>
    <property type="molecule type" value="Genomic_DNA"/>
</dbReference>
<evidence type="ECO:0000256" key="1">
    <source>
        <dbReference type="SAM" id="MobiDB-lite"/>
    </source>
</evidence>
<evidence type="ECO:0000313" key="3">
    <source>
        <dbReference type="Proteomes" id="UP001500620"/>
    </source>
</evidence>
<feature type="region of interest" description="Disordered" evidence="1">
    <location>
        <begin position="124"/>
        <end position="166"/>
    </location>
</feature>
<comment type="caution">
    <text evidence="2">The sequence shown here is derived from an EMBL/GenBank/DDBJ whole genome shotgun (WGS) entry which is preliminary data.</text>
</comment>
<dbReference type="Proteomes" id="UP001500620">
    <property type="component" value="Unassembled WGS sequence"/>
</dbReference>
<protein>
    <submittedName>
        <fullName evidence="2">Uncharacterized protein</fullName>
    </submittedName>
</protein>
<organism evidence="2 3">
    <name type="scientific">Dactylosporangium darangshiense</name>
    <dbReference type="NCBI Taxonomy" id="579108"/>
    <lineage>
        <taxon>Bacteria</taxon>
        <taxon>Bacillati</taxon>
        <taxon>Actinomycetota</taxon>
        <taxon>Actinomycetes</taxon>
        <taxon>Micromonosporales</taxon>
        <taxon>Micromonosporaceae</taxon>
        <taxon>Dactylosporangium</taxon>
    </lineage>
</organism>
<dbReference type="Gene3D" id="3.40.1050.10">
    <property type="entry name" value="Carbonic anhydrase"/>
    <property type="match status" value="1"/>
</dbReference>